<gene>
    <name evidence="2" type="ORF">EKO04_004074</name>
</gene>
<evidence type="ECO:0000313" key="2">
    <source>
        <dbReference type="EMBL" id="KAF9697723.1"/>
    </source>
</evidence>
<evidence type="ECO:0000256" key="1">
    <source>
        <dbReference type="SAM" id="Phobius"/>
    </source>
</evidence>
<reference evidence="2" key="1">
    <citation type="submission" date="2018-12" db="EMBL/GenBank/DDBJ databases">
        <authorList>
            <person name="Syme R.A."/>
            <person name="Farfan-Caceres L."/>
            <person name="Lichtenzveig J."/>
        </authorList>
    </citation>
    <scope>NUCLEOTIDE SEQUENCE</scope>
    <source>
        <strain evidence="2">Al4</strain>
    </source>
</reference>
<accession>A0A8H7J6Z9</accession>
<sequence>MGWLPRCGKRQPSLTASAPNPRMRIKDILGGLIFATLFFACIAFFPLTVILVPKPQMTEYMPTGVFCATCKQAWEHNRDLFNRADMRCYGPPTFDRPTEKHEEVMYGAMKRCWVLEEGHDEWLLPLQVTDEETEKWESGAKKVVIRGGRWM</sequence>
<comment type="caution">
    <text evidence="2">The sequence shown here is derived from an EMBL/GenBank/DDBJ whole genome shotgun (WGS) entry which is preliminary data.</text>
</comment>
<protein>
    <submittedName>
        <fullName evidence="2">Uncharacterized protein</fullName>
    </submittedName>
</protein>
<proteinExistence type="predicted"/>
<keyword evidence="1" id="KW-1133">Transmembrane helix</keyword>
<organism evidence="2 3">
    <name type="scientific">Ascochyta lentis</name>
    <dbReference type="NCBI Taxonomy" id="205686"/>
    <lineage>
        <taxon>Eukaryota</taxon>
        <taxon>Fungi</taxon>
        <taxon>Dikarya</taxon>
        <taxon>Ascomycota</taxon>
        <taxon>Pezizomycotina</taxon>
        <taxon>Dothideomycetes</taxon>
        <taxon>Pleosporomycetidae</taxon>
        <taxon>Pleosporales</taxon>
        <taxon>Pleosporineae</taxon>
        <taxon>Didymellaceae</taxon>
        <taxon>Ascochyta</taxon>
    </lineage>
</organism>
<keyword evidence="1" id="KW-0472">Membrane</keyword>
<dbReference type="OrthoDB" id="3762630at2759"/>
<name>A0A8H7J6Z9_9PLEO</name>
<dbReference type="EMBL" id="RZGK01000007">
    <property type="protein sequence ID" value="KAF9697723.1"/>
    <property type="molecule type" value="Genomic_DNA"/>
</dbReference>
<dbReference type="Proteomes" id="UP000651452">
    <property type="component" value="Unassembled WGS sequence"/>
</dbReference>
<keyword evidence="1" id="KW-0812">Transmembrane</keyword>
<reference evidence="2" key="2">
    <citation type="submission" date="2020-09" db="EMBL/GenBank/DDBJ databases">
        <title>Reference genome assembly for Australian Ascochyta lentis isolate Al4.</title>
        <authorList>
            <person name="Lee R.C."/>
            <person name="Farfan-Caceres L.M."/>
            <person name="Debler J.W."/>
            <person name="Williams A.H."/>
            <person name="Henares B.M."/>
        </authorList>
    </citation>
    <scope>NUCLEOTIDE SEQUENCE</scope>
    <source>
        <strain evidence="2">Al4</strain>
    </source>
</reference>
<keyword evidence="3" id="KW-1185">Reference proteome</keyword>
<evidence type="ECO:0000313" key="3">
    <source>
        <dbReference type="Proteomes" id="UP000651452"/>
    </source>
</evidence>
<feature type="transmembrane region" description="Helical" evidence="1">
    <location>
        <begin position="28"/>
        <end position="52"/>
    </location>
</feature>
<dbReference type="AlphaFoldDB" id="A0A8H7J6Z9"/>